<dbReference type="Proteomes" id="UP000223968">
    <property type="component" value="Unassembled WGS sequence"/>
</dbReference>
<feature type="domain" description="Carbohydrate binding X2" evidence="12">
    <location>
        <begin position="379"/>
        <end position="464"/>
    </location>
</feature>
<dbReference type="SUPFAM" id="SSF51445">
    <property type="entry name" value="(Trans)glycosidases"/>
    <property type="match status" value="1"/>
</dbReference>
<dbReference type="Gene3D" id="3.20.20.80">
    <property type="entry name" value="Glycosidases"/>
    <property type="match status" value="1"/>
</dbReference>
<organism evidence="13 14">
    <name type="scientific">Helicocarpus griseus UAMH5409</name>
    <dbReference type="NCBI Taxonomy" id="1447875"/>
    <lineage>
        <taxon>Eukaryota</taxon>
        <taxon>Fungi</taxon>
        <taxon>Dikarya</taxon>
        <taxon>Ascomycota</taxon>
        <taxon>Pezizomycotina</taxon>
        <taxon>Eurotiomycetes</taxon>
        <taxon>Eurotiomycetidae</taxon>
        <taxon>Onygenales</taxon>
        <taxon>Ajellomycetaceae</taxon>
        <taxon>Helicocarpus</taxon>
    </lineage>
</organism>
<dbReference type="GO" id="GO:0071555">
    <property type="term" value="P:cell wall organization"/>
    <property type="evidence" value="ECO:0007669"/>
    <property type="project" value="UniProtKB-KW"/>
</dbReference>
<feature type="domain" description="Glycoside hydrolase family 5" evidence="11">
    <location>
        <begin position="63"/>
        <end position="335"/>
    </location>
</feature>
<gene>
    <name evidence="13" type="ORF">AJ79_04355</name>
</gene>
<dbReference type="OrthoDB" id="412536at2759"/>
<dbReference type="SUPFAM" id="SSF81296">
    <property type="entry name" value="E set domains"/>
    <property type="match status" value="1"/>
</dbReference>
<evidence type="ECO:0000313" key="13">
    <source>
        <dbReference type="EMBL" id="PGH12289.1"/>
    </source>
</evidence>
<dbReference type="PIRSF" id="PIRSF001043">
    <property type="entry name" value="Endoglucanase_B"/>
    <property type="match status" value="1"/>
</dbReference>
<evidence type="ECO:0000256" key="8">
    <source>
        <dbReference type="ARBA" id="ARBA00023326"/>
    </source>
</evidence>
<dbReference type="EMBL" id="PDNB01000060">
    <property type="protein sequence ID" value="PGH12289.1"/>
    <property type="molecule type" value="Genomic_DNA"/>
</dbReference>
<keyword evidence="7" id="KW-0961">Cell wall biogenesis/degradation</keyword>
<dbReference type="STRING" id="1447875.A0A2B7XTJ7"/>
<comment type="similarity">
    <text evidence="1 9">Belongs to the glycosyl hydrolase 5 (cellulase A) family.</text>
</comment>
<dbReference type="FunFam" id="3.20.20.80:FF:000152">
    <property type="entry name" value="Extracellular endoglucanase"/>
    <property type="match status" value="1"/>
</dbReference>
<keyword evidence="8" id="KW-0624">Polysaccharide degradation</keyword>
<evidence type="ECO:0000256" key="1">
    <source>
        <dbReference type="ARBA" id="ARBA00005641"/>
    </source>
</evidence>
<dbReference type="Pfam" id="PF03442">
    <property type="entry name" value="CBM_X2"/>
    <property type="match status" value="1"/>
</dbReference>
<reference evidence="13 14" key="1">
    <citation type="submission" date="2017-10" db="EMBL/GenBank/DDBJ databases">
        <title>Comparative genomics in systemic dimorphic fungi from Ajellomycetaceae.</title>
        <authorList>
            <person name="Munoz J.F."/>
            <person name="Mcewen J.G."/>
            <person name="Clay O.K."/>
            <person name="Cuomo C.A."/>
        </authorList>
    </citation>
    <scope>NUCLEOTIDE SEQUENCE [LARGE SCALE GENOMIC DNA]</scope>
    <source>
        <strain evidence="13 14">UAMH5409</strain>
    </source>
</reference>
<accession>A0A2B7XTJ7</accession>
<evidence type="ECO:0000256" key="7">
    <source>
        <dbReference type="ARBA" id="ARBA00023316"/>
    </source>
</evidence>
<dbReference type="Gene3D" id="2.60.40.10">
    <property type="entry name" value="Immunoglobulins"/>
    <property type="match status" value="1"/>
</dbReference>
<sequence length="581" mass="64012">MNPISKWLLAISLCVLFLGATVAQSQETCPGEFEPISAADFVSALSPGWNLGNSLDAVEDEGDWNNPPVEEVTFDDIKAAGFKSVRLPVTWAYHFTGSSNTGDSPDWTVNPEWLQRVADVVEMITSRDLYTIVNVHHDSWVWADVTVEGANITMIEEKFYRLWYQIGTKLACVSSRVAFESINEPPGDTEEHATEINKLNGIFLQAINDAGGFNPQRVVNLVGPGQDSIKTSQFFKLPDVNFTNPYAIQFHYYSPYDYVFGAWGKTIWGSDDDKAALDLDFSNIRNNFTDTPLILGEWLPSPVHTETAARWKYFDFLTTTARNYDIANIMWDNGNDLFDRAAHVFRDPTAVDILFQASAGVKNSLPDSTVDINAAEQFSSAYAFHKFGDEVADQTLPFLLNRNVVASIIDGSTELTKGGDYEVAGGNIVLKSAFLSRYFSPTETPGIKTTLTVSFSAGASIQIQLVVWDAPTLESNTSKAVPGADLVVPVTWNGVGKPATMAAFKENGTILVDDWTMWLGPLQQGRTTFNSQWGWDWGRESITITAAAIDLVIAGGQPTTFMIEAYPRVPGNSVNYTLTVE</sequence>
<dbReference type="InterPro" id="IPR014756">
    <property type="entry name" value="Ig_E-set"/>
</dbReference>
<dbReference type="InterPro" id="IPR050386">
    <property type="entry name" value="Glycosyl_hydrolase_5"/>
</dbReference>
<dbReference type="InterPro" id="IPR001547">
    <property type="entry name" value="Glyco_hydro_5"/>
</dbReference>
<proteinExistence type="inferred from homology"/>
<comment type="caution">
    <text evidence="13">The sequence shown here is derived from an EMBL/GenBank/DDBJ whole genome shotgun (WGS) entry which is preliminary data.</text>
</comment>
<dbReference type="GO" id="GO:0009986">
    <property type="term" value="C:cell surface"/>
    <property type="evidence" value="ECO:0007669"/>
    <property type="project" value="TreeGrafter"/>
</dbReference>
<keyword evidence="4" id="KW-0136">Cellulose degradation</keyword>
<evidence type="ECO:0000256" key="4">
    <source>
        <dbReference type="ARBA" id="ARBA00023001"/>
    </source>
</evidence>
<evidence type="ECO:0000256" key="6">
    <source>
        <dbReference type="ARBA" id="ARBA00023295"/>
    </source>
</evidence>
<keyword evidence="14" id="KW-1185">Reference proteome</keyword>
<evidence type="ECO:0000259" key="12">
    <source>
        <dbReference type="Pfam" id="PF03442"/>
    </source>
</evidence>
<dbReference type="InterPro" id="IPR016282">
    <property type="entry name" value="Glyco_hydro_5_endoGlcnase_B"/>
</dbReference>
<keyword evidence="5" id="KW-0119">Carbohydrate metabolism</keyword>
<keyword evidence="6 9" id="KW-0326">Glycosidase</keyword>
<dbReference type="UniPathway" id="UPA00164"/>
<keyword evidence="2 10" id="KW-0732">Signal</keyword>
<name>A0A2B7XTJ7_9EURO</name>
<evidence type="ECO:0000256" key="5">
    <source>
        <dbReference type="ARBA" id="ARBA00023277"/>
    </source>
</evidence>
<dbReference type="InterPro" id="IPR017853">
    <property type="entry name" value="GH"/>
</dbReference>
<evidence type="ECO:0000256" key="9">
    <source>
        <dbReference type="RuleBase" id="RU361153"/>
    </source>
</evidence>
<dbReference type="InterPro" id="IPR005102">
    <property type="entry name" value="Carbo-bd_X2"/>
</dbReference>
<evidence type="ECO:0000259" key="11">
    <source>
        <dbReference type="Pfam" id="PF00150"/>
    </source>
</evidence>
<dbReference type="GO" id="GO:0005978">
    <property type="term" value="P:glycogen biosynthetic process"/>
    <property type="evidence" value="ECO:0007669"/>
    <property type="project" value="UniProtKB-UniPathway"/>
</dbReference>
<feature type="chain" id="PRO_5012789961" description="Glycoside hydrolase family 5 domain-containing protein" evidence="10">
    <location>
        <begin position="24"/>
        <end position="581"/>
    </location>
</feature>
<dbReference type="GO" id="GO:0008422">
    <property type="term" value="F:beta-glucosidase activity"/>
    <property type="evidence" value="ECO:0007669"/>
    <property type="project" value="TreeGrafter"/>
</dbReference>
<dbReference type="GO" id="GO:0005576">
    <property type="term" value="C:extracellular region"/>
    <property type="evidence" value="ECO:0007669"/>
    <property type="project" value="TreeGrafter"/>
</dbReference>
<dbReference type="AlphaFoldDB" id="A0A2B7XTJ7"/>
<dbReference type="Pfam" id="PF00150">
    <property type="entry name" value="Cellulase"/>
    <property type="match status" value="1"/>
</dbReference>
<evidence type="ECO:0008006" key="15">
    <source>
        <dbReference type="Google" id="ProtNLM"/>
    </source>
</evidence>
<protein>
    <recommendedName>
        <fullName evidence="15">Glycoside hydrolase family 5 domain-containing protein</fullName>
    </recommendedName>
</protein>
<dbReference type="PANTHER" id="PTHR31297:SF41">
    <property type="entry name" value="ENDOGLUCANASE, PUTATIVE (AFU_ORTHOLOGUE AFUA_5G01830)-RELATED"/>
    <property type="match status" value="1"/>
</dbReference>
<evidence type="ECO:0000256" key="2">
    <source>
        <dbReference type="ARBA" id="ARBA00022729"/>
    </source>
</evidence>
<keyword evidence="3 9" id="KW-0378">Hydrolase</keyword>
<evidence type="ECO:0000313" key="14">
    <source>
        <dbReference type="Proteomes" id="UP000223968"/>
    </source>
</evidence>
<feature type="signal peptide" evidence="10">
    <location>
        <begin position="1"/>
        <end position="23"/>
    </location>
</feature>
<evidence type="ECO:0000256" key="10">
    <source>
        <dbReference type="SAM" id="SignalP"/>
    </source>
</evidence>
<dbReference type="PANTHER" id="PTHR31297">
    <property type="entry name" value="GLUCAN ENDO-1,6-BETA-GLUCOSIDASE B"/>
    <property type="match status" value="1"/>
</dbReference>
<dbReference type="InterPro" id="IPR013783">
    <property type="entry name" value="Ig-like_fold"/>
</dbReference>
<dbReference type="GO" id="GO:0030245">
    <property type="term" value="P:cellulose catabolic process"/>
    <property type="evidence" value="ECO:0007669"/>
    <property type="project" value="UniProtKB-KW"/>
</dbReference>
<evidence type="ECO:0000256" key="3">
    <source>
        <dbReference type="ARBA" id="ARBA00022801"/>
    </source>
</evidence>